<gene>
    <name evidence="2" type="ORF">PXEA_LOCUS980</name>
</gene>
<dbReference type="Proteomes" id="UP000784294">
    <property type="component" value="Unassembled WGS sequence"/>
</dbReference>
<protein>
    <submittedName>
        <fullName evidence="2">Uncharacterized protein</fullName>
    </submittedName>
</protein>
<name>A0A448WBB1_9PLAT</name>
<feature type="region of interest" description="Disordered" evidence="1">
    <location>
        <begin position="185"/>
        <end position="224"/>
    </location>
</feature>
<dbReference type="OrthoDB" id="10009339at2759"/>
<evidence type="ECO:0000313" key="2">
    <source>
        <dbReference type="EMBL" id="VEL07540.1"/>
    </source>
</evidence>
<feature type="region of interest" description="Disordered" evidence="1">
    <location>
        <begin position="86"/>
        <end position="122"/>
    </location>
</feature>
<keyword evidence="3" id="KW-1185">Reference proteome</keyword>
<feature type="compositionally biased region" description="Low complexity" evidence="1">
    <location>
        <begin position="200"/>
        <end position="212"/>
    </location>
</feature>
<evidence type="ECO:0000256" key="1">
    <source>
        <dbReference type="SAM" id="MobiDB-lite"/>
    </source>
</evidence>
<dbReference type="AlphaFoldDB" id="A0A448WBB1"/>
<accession>A0A448WBB1</accession>
<comment type="caution">
    <text evidence="2">The sequence shown here is derived from an EMBL/GenBank/DDBJ whole genome shotgun (WGS) entry which is preliminary data.</text>
</comment>
<dbReference type="EMBL" id="CAAALY010001961">
    <property type="protein sequence ID" value="VEL07540.1"/>
    <property type="molecule type" value="Genomic_DNA"/>
</dbReference>
<organism evidence="2 3">
    <name type="scientific">Protopolystoma xenopodis</name>
    <dbReference type="NCBI Taxonomy" id="117903"/>
    <lineage>
        <taxon>Eukaryota</taxon>
        <taxon>Metazoa</taxon>
        <taxon>Spiralia</taxon>
        <taxon>Lophotrochozoa</taxon>
        <taxon>Platyhelminthes</taxon>
        <taxon>Monogenea</taxon>
        <taxon>Polyopisthocotylea</taxon>
        <taxon>Polystomatidea</taxon>
        <taxon>Polystomatidae</taxon>
        <taxon>Protopolystoma</taxon>
    </lineage>
</organism>
<proteinExistence type="predicted"/>
<sequence length="460" mass="50417">MANRSGVHSPAADRIAGIVGIDVTQHYMSLILAKWVPECSDSLRIIEPETADSFESAQSADTWLPRRQTSRQASISDLDQVQLSDSGTLRSATTMATESTVNSMRKLEQAQSEGPSGDDSALAKAPILAYPTTKGLRSAESESTRSLHGLDSAGKLQLELTLKRMTGRTRLTPEPLNDAFHSTQTFSSSVMEGREPPFHSFSATDATSSASSVRKRRSPSSRTGGQARCLLMQDQGYLVAHPDLVDARWPVNRPIEANHIMEPLVGKDILSHTHHIRKVACVDFVRRITQRFYIFNVSNEELIKNSALREQCVRYQLKAVPGSTAFFGIIHEARRPDCSPFTAFCSCSTWNRSCLNCGQPLEPLECECPCECPVGLGLGLLSSHKEDESIFASRPSDHTEAMIKVSPTLIDIGAYDSSPSLPAIPILRSSSLQGFADPPICLHALVSWCNILQNFIICMN</sequence>
<evidence type="ECO:0000313" key="3">
    <source>
        <dbReference type="Proteomes" id="UP000784294"/>
    </source>
</evidence>
<feature type="compositionally biased region" description="Polar residues" evidence="1">
    <location>
        <begin position="86"/>
        <end position="114"/>
    </location>
</feature>
<reference evidence="2" key="1">
    <citation type="submission" date="2018-11" db="EMBL/GenBank/DDBJ databases">
        <authorList>
            <consortium name="Pathogen Informatics"/>
        </authorList>
    </citation>
    <scope>NUCLEOTIDE SEQUENCE</scope>
</reference>